<feature type="coiled-coil region" evidence="1">
    <location>
        <begin position="1"/>
        <end position="86"/>
    </location>
</feature>
<dbReference type="eggNOG" id="ENOG502QS87">
    <property type="taxonomic scope" value="Eukaryota"/>
</dbReference>
<dbReference type="WBParaSite" id="Csp11.Scaffold630.g22126.t1">
    <property type="protein sequence ID" value="Csp11.Scaffold630.g22126.t1"/>
    <property type="gene ID" value="Csp11.Scaffold630.g22126"/>
</dbReference>
<organism evidence="3 4">
    <name type="scientific">Caenorhabditis tropicalis</name>
    <dbReference type="NCBI Taxonomy" id="1561998"/>
    <lineage>
        <taxon>Eukaryota</taxon>
        <taxon>Metazoa</taxon>
        <taxon>Ecdysozoa</taxon>
        <taxon>Nematoda</taxon>
        <taxon>Chromadorea</taxon>
        <taxon>Rhabditida</taxon>
        <taxon>Rhabditina</taxon>
        <taxon>Rhabditomorpha</taxon>
        <taxon>Rhabditoidea</taxon>
        <taxon>Rhabditidae</taxon>
        <taxon>Peloderinae</taxon>
        <taxon>Caenorhabditis</taxon>
    </lineage>
</organism>
<accession>A0A1I7V3V2</accession>
<feature type="coiled-coil region" evidence="1">
    <location>
        <begin position="112"/>
        <end position="234"/>
    </location>
</feature>
<evidence type="ECO:0000256" key="2">
    <source>
        <dbReference type="SAM" id="MobiDB-lite"/>
    </source>
</evidence>
<feature type="region of interest" description="Disordered" evidence="2">
    <location>
        <begin position="235"/>
        <end position="260"/>
    </location>
</feature>
<sequence length="260" mass="30553">MKAKEKEFEKLRKELKKEKEEKESLKKDLEFVQTEYQERAEKNLAVNHRLEEKILKTEADLIAYKIKRLEEEKVKLEEKTRSSDRDCNVWKDEALKNGVALEAIKIDMKRLKREVGATRRILRKEVEQLKREKEELHEARNVSEAKVKELNMNLELSKSQIEEEKRKQAAQEAKIETLENACREPVLAVIQKNQDLDSQRKNFEEKIKELKIQVAQLSEQAAVYRLKIEGLKVKNSKNSKSCGETDQRAEPEIGTLERPD</sequence>
<proteinExistence type="predicted"/>
<keyword evidence="3" id="KW-1185">Reference proteome</keyword>
<name>A0A1I7V3V2_9PELO</name>
<dbReference type="AlphaFoldDB" id="A0A1I7V3V2"/>
<protein>
    <submittedName>
        <fullName evidence="4">Myosin_tail_1 domain-containing protein</fullName>
    </submittedName>
</protein>
<evidence type="ECO:0000313" key="4">
    <source>
        <dbReference type="WBParaSite" id="Csp11.Scaffold630.g22126.t1"/>
    </source>
</evidence>
<evidence type="ECO:0000313" key="3">
    <source>
        <dbReference type="Proteomes" id="UP000095282"/>
    </source>
</evidence>
<keyword evidence="1" id="KW-0175">Coiled coil</keyword>
<dbReference type="Proteomes" id="UP000095282">
    <property type="component" value="Unplaced"/>
</dbReference>
<reference evidence="4" key="1">
    <citation type="submission" date="2016-11" db="UniProtKB">
        <authorList>
            <consortium name="WormBaseParasite"/>
        </authorList>
    </citation>
    <scope>IDENTIFICATION</scope>
</reference>
<feature type="compositionally biased region" description="Basic and acidic residues" evidence="2">
    <location>
        <begin position="243"/>
        <end position="260"/>
    </location>
</feature>
<evidence type="ECO:0000256" key="1">
    <source>
        <dbReference type="SAM" id="Coils"/>
    </source>
</evidence>
<dbReference type="STRING" id="1561998.A0A1I7V3V2"/>